<dbReference type="KEGG" id="ctae:BGI42_04415"/>
<evidence type="ECO:0000313" key="1">
    <source>
        <dbReference type="EMBL" id="AOR23006.1"/>
    </source>
</evidence>
<protein>
    <recommendedName>
        <fullName evidence="3">Phage protein</fullName>
    </recommendedName>
</protein>
<dbReference type="AlphaFoldDB" id="A0A1D7XI77"/>
<dbReference type="Proteomes" id="UP000094652">
    <property type="component" value="Chromosome"/>
</dbReference>
<reference evidence="1" key="1">
    <citation type="journal article" date="2018" name="PLoS ONE">
        <title>Genomics of Clostridium taeniosporum, an organism which forms endospores with ribbon-like appendages.</title>
        <authorList>
            <person name="Cambridge J.M."/>
            <person name="Blinkova A.L."/>
            <person name="Salvador Rocha E.I."/>
            <person name="Bode Hernandez A."/>
            <person name="Moreno M."/>
            <person name="Gines-Candelaria E."/>
            <person name="Goetz B.M."/>
            <person name="Hunicke-Smith S."/>
            <person name="Satterwhite E."/>
            <person name="Tucker H.O."/>
            <person name="Walker J.R."/>
        </authorList>
    </citation>
    <scope>NUCLEOTIDE SEQUENCE</scope>
    <source>
        <strain evidence="1">1/k</strain>
    </source>
</reference>
<sequence>MISKLNLEIKKMLSKNFHEINIYDDIEQGFKKPCFFVQILSSKQVKELNRRYKETVYFDVNYLSNKETINLDYFNMADALYKTLEYIEVDNKKYRISNKEYEISDGVLHFKFQVKFNLLKTIEEVNMNKMGVDIVGK</sequence>
<dbReference type="OrthoDB" id="2063617at2"/>
<dbReference type="InterPro" id="IPR049254">
    <property type="entry name" value="Phage_tail_terminator"/>
</dbReference>
<accession>A0A1D7XI77</accession>
<proteinExistence type="predicted"/>
<name>A0A1D7XI77_9CLOT</name>
<dbReference type="Pfam" id="PF20765">
    <property type="entry name" value="Phage_tail_terminator_8"/>
    <property type="match status" value="1"/>
</dbReference>
<keyword evidence="2" id="KW-1185">Reference proteome</keyword>
<dbReference type="RefSeq" id="WP_069679161.1">
    <property type="nucleotide sequence ID" value="NZ_CP017253.2"/>
</dbReference>
<evidence type="ECO:0008006" key="3">
    <source>
        <dbReference type="Google" id="ProtNLM"/>
    </source>
</evidence>
<dbReference type="STRING" id="394958.BGI42_04415"/>
<organism evidence="1 2">
    <name type="scientific">Clostridium taeniosporum</name>
    <dbReference type="NCBI Taxonomy" id="394958"/>
    <lineage>
        <taxon>Bacteria</taxon>
        <taxon>Bacillati</taxon>
        <taxon>Bacillota</taxon>
        <taxon>Clostridia</taxon>
        <taxon>Eubacteriales</taxon>
        <taxon>Clostridiaceae</taxon>
        <taxon>Clostridium</taxon>
    </lineage>
</organism>
<dbReference type="EMBL" id="CP017253">
    <property type="protein sequence ID" value="AOR23006.1"/>
    <property type="molecule type" value="Genomic_DNA"/>
</dbReference>
<gene>
    <name evidence="1" type="ORF">BGI42_04415</name>
</gene>
<evidence type="ECO:0000313" key="2">
    <source>
        <dbReference type="Proteomes" id="UP000094652"/>
    </source>
</evidence>